<dbReference type="OrthoDB" id="179766at2"/>
<sequence length="386" mass="43252">MMKRHLLVIGPMPPPIHGESLAIKQLIDSKEVRSAFHLTLINTNRKRTDKGGKFALSKVFQDIRILVRVLKTVRRNTVDIMYLSLSQSQFGLIRDALLIRMAGKKTGRIIAHLHGNNLKNVLDTMNPLIKRLVLPALEQIESGIALSRGLAFNFMNLPNHVTVVPNGIACDYFTEQEIAEARGGHPDELFFRILYLSNLMETKGFALLIQAVTDLLEEGLRVELNLAGQIYDRPLFDRVMHEAETAGFKSNITYLGTVTGERKKQLLRHADVMVLPTAYPIEGQPISIIEGMASGLPIISTDQGAIPELIGESGIVLKKASRKSLARAIKEIMGDSDLYRHLSASSRKRFLEHYTLEHYIGGLIAVFNRGGRDEEKDRIRDQLFLS</sequence>
<dbReference type="Gene3D" id="3.40.50.2000">
    <property type="entry name" value="Glycogen Phosphorylase B"/>
    <property type="match status" value="2"/>
</dbReference>
<feature type="domain" description="Glycosyl transferase family 1" evidence="1">
    <location>
        <begin position="192"/>
        <end position="349"/>
    </location>
</feature>
<dbReference type="GO" id="GO:0016757">
    <property type="term" value="F:glycosyltransferase activity"/>
    <property type="evidence" value="ECO:0007669"/>
    <property type="project" value="InterPro"/>
</dbReference>
<dbReference type="RefSeq" id="WP_135347351.1">
    <property type="nucleotide sequence ID" value="NZ_SRJD01000002.1"/>
</dbReference>
<evidence type="ECO:0000313" key="2">
    <source>
        <dbReference type="EMBL" id="TGA99956.1"/>
    </source>
</evidence>
<dbReference type="InterPro" id="IPR001296">
    <property type="entry name" value="Glyco_trans_1"/>
</dbReference>
<comment type="caution">
    <text evidence="2">The sequence shown here is derived from an EMBL/GenBank/DDBJ whole genome shotgun (WGS) entry which is preliminary data.</text>
</comment>
<accession>A0A4Z0GSR7</accession>
<dbReference type="EMBL" id="SRJD01000002">
    <property type="protein sequence ID" value="TGA99956.1"/>
    <property type="molecule type" value="Genomic_DNA"/>
</dbReference>
<dbReference type="AlphaFoldDB" id="A0A4Z0GSR7"/>
<keyword evidence="3" id="KW-1185">Reference proteome</keyword>
<gene>
    <name evidence="2" type="ORF">E4665_03130</name>
</gene>
<evidence type="ECO:0000313" key="3">
    <source>
        <dbReference type="Proteomes" id="UP000298347"/>
    </source>
</evidence>
<dbReference type="PANTHER" id="PTHR12526">
    <property type="entry name" value="GLYCOSYLTRANSFERASE"/>
    <property type="match status" value="1"/>
</dbReference>
<dbReference type="Proteomes" id="UP000298347">
    <property type="component" value="Unassembled WGS sequence"/>
</dbReference>
<dbReference type="CDD" id="cd03801">
    <property type="entry name" value="GT4_PimA-like"/>
    <property type="match status" value="1"/>
</dbReference>
<evidence type="ECO:0000259" key="1">
    <source>
        <dbReference type="Pfam" id="PF00534"/>
    </source>
</evidence>
<name>A0A4Z0GSR7_9BACL</name>
<dbReference type="SUPFAM" id="SSF53756">
    <property type="entry name" value="UDP-Glycosyltransferase/glycogen phosphorylase"/>
    <property type="match status" value="1"/>
</dbReference>
<keyword evidence="2" id="KW-0808">Transferase</keyword>
<proteinExistence type="predicted"/>
<protein>
    <submittedName>
        <fullName evidence="2">Glycosyltransferase family 1 protein</fullName>
    </submittedName>
</protein>
<reference evidence="2 3" key="1">
    <citation type="journal article" date="2015" name="Int. J. Syst. Evol. Microbiol.">
        <title>Sporolactobacillus shoreae sp. nov. and Sporolactobacillus spathodeae sp. nov., two spore-forming lactic acid bacteria isolated from tree barks in Thailand.</title>
        <authorList>
            <person name="Thamacharoensuk T."/>
            <person name="Kitahara M."/>
            <person name="Ohkuma M."/>
            <person name="Thongchul N."/>
            <person name="Tanasupawat S."/>
        </authorList>
    </citation>
    <scope>NUCLEOTIDE SEQUENCE [LARGE SCALE GENOMIC DNA]</scope>
    <source>
        <strain evidence="2 3">BK92</strain>
    </source>
</reference>
<dbReference type="Pfam" id="PF00534">
    <property type="entry name" value="Glycos_transf_1"/>
    <property type="match status" value="1"/>
</dbReference>
<organism evidence="2 3">
    <name type="scientific">Sporolactobacillus shoreae</name>
    <dbReference type="NCBI Taxonomy" id="1465501"/>
    <lineage>
        <taxon>Bacteria</taxon>
        <taxon>Bacillati</taxon>
        <taxon>Bacillota</taxon>
        <taxon>Bacilli</taxon>
        <taxon>Bacillales</taxon>
        <taxon>Sporolactobacillaceae</taxon>
        <taxon>Sporolactobacillus</taxon>
    </lineage>
</organism>